<organism evidence="1 2">
    <name type="scientific">Candidatus Yanofskybacteria bacterium RIFCSPHIGHO2_02_FULL_50_12</name>
    <dbReference type="NCBI Taxonomy" id="1802685"/>
    <lineage>
        <taxon>Bacteria</taxon>
        <taxon>Candidatus Yanofskyibacteriota</taxon>
    </lineage>
</organism>
<evidence type="ECO:0000313" key="1">
    <source>
        <dbReference type="EMBL" id="OGN16753.1"/>
    </source>
</evidence>
<proteinExistence type="predicted"/>
<name>A0A1F8FUB1_9BACT</name>
<dbReference type="EMBL" id="MGJZ01000025">
    <property type="protein sequence ID" value="OGN16753.1"/>
    <property type="molecule type" value="Genomic_DNA"/>
</dbReference>
<accession>A0A1F8FUB1</accession>
<gene>
    <name evidence="1" type="ORF">A3C88_00090</name>
</gene>
<dbReference type="Proteomes" id="UP000178117">
    <property type="component" value="Unassembled WGS sequence"/>
</dbReference>
<protein>
    <submittedName>
        <fullName evidence="1">Uncharacterized protein</fullName>
    </submittedName>
</protein>
<comment type="caution">
    <text evidence="1">The sequence shown here is derived from an EMBL/GenBank/DDBJ whole genome shotgun (WGS) entry which is preliminary data.</text>
</comment>
<evidence type="ECO:0000313" key="2">
    <source>
        <dbReference type="Proteomes" id="UP000178117"/>
    </source>
</evidence>
<reference evidence="1 2" key="1">
    <citation type="journal article" date="2016" name="Nat. Commun.">
        <title>Thousands of microbial genomes shed light on interconnected biogeochemical processes in an aquifer system.</title>
        <authorList>
            <person name="Anantharaman K."/>
            <person name="Brown C.T."/>
            <person name="Hug L.A."/>
            <person name="Sharon I."/>
            <person name="Castelle C.J."/>
            <person name="Probst A.J."/>
            <person name="Thomas B.C."/>
            <person name="Singh A."/>
            <person name="Wilkins M.J."/>
            <person name="Karaoz U."/>
            <person name="Brodie E.L."/>
            <person name="Williams K.H."/>
            <person name="Hubbard S.S."/>
            <person name="Banfield J.F."/>
        </authorList>
    </citation>
    <scope>NUCLEOTIDE SEQUENCE [LARGE SCALE GENOMIC DNA]</scope>
</reference>
<sequence length="127" mass="14363">MAEFTDKIRIRQLAQRVAHMSLPTEGSLRDLRDEIDKLLAEPEPTEEVEVKELQRGDYIYHNPAGILCRMIEVPGIGLMAIPMDEGIIPVAYRLGPHKVLRIIRRQVESARETPPGTPSFKRGACTF</sequence>
<dbReference type="AlphaFoldDB" id="A0A1F8FUB1"/>